<name>A0A7W4TI27_KINRA</name>
<evidence type="ECO:0000313" key="7">
    <source>
        <dbReference type="Proteomes" id="UP000533269"/>
    </source>
</evidence>
<dbReference type="PANTHER" id="PTHR43649">
    <property type="entry name" value="ARABINOSE-BINDING PROTEIN-RELATED"/>
    <property type="match status" value="1"/>
</dbReference>
<dbReference type="RefSeq" id="WP_183389952.1">
    <property type="nucleotide sequence ID" value="NZ_JACHVY010000001.1"/>
</dbReference>
<comment type="subcellular location">
    <subcellularLocation>
        <location evidence="1">Cell envelope</location>
    </subcellularLocation>
</comment>
<protein>
    <submittedName>
        <fullName evidence="6">ABC-type glycerol-3-phosphate transport system substrate-binding protein</fullName>
    </submittedName>
</protein>
<gene>
    <name evidence="6" type="ORF">FHR75_000043</name>
</gene>
<dbReference type="Gene3D" id="3.40.190.10">
    <property type="entry name" value="Periplasmic binding protein-like II"/>
    <property type="match status" value="2"/>
</dbReference>
<dbReference type="Proteomes" id="UP000533269">
    <property type="component" value="Unassembled WGS sequence"/>
</dbReference>
<dbReference type="EMBL" id="JACHVY010000001">
    <property type="protein sequence ID" value="MBB2899255.1"/>
    <property type="molecule type" value="Genomic_DNA"/>
</dbReference>
<dbReference type="Pfam" id="PF13416">
    <property type="entry name" value="SBP_bac_8"/>
    <property type="match status" value="1"/>
</dbReference>
<dbReference type="AlphaFoldDB" id="A0A7W4TI27"/>
<accession>A0A7W4TI27</accession>
<reference evidence="6 7" key="2">
    <citation type="submission" date="2020-08" db="EMBL/GenBank/DDBJ databases">
        <authorList>
            <person name="Partida-Martinez L."/>
            <person name="Huntemann M."/>
            <person name="Clum A."/>
            <person name="Wang J."/>
            <person name="Palaniappan K."/>
            <person name="Ritter S."/>
            <person name="Chen I.-M."/>
            <person name="Stamatis D."/>
            <person name="Reddy T."/>
            <person name="O'Malley R."/>
            <person name="Daum C."/>
            <person name="Shapiro N."/>
            <person name="Ivanova N."/>
            <person name="Kyrpides N."/>
            <person name="Woyke T."/>
        </authorList>
    </citation>
    <scope>NUCLEOTIDE SEQUENCE [LARGE SCALE GENOMIC DNA]</scope>
    <source>
        <strain evidence="6 7">AS2.23</strain>
    </source>
</reference>
<evidence type="ECO:0000256" key="1">
    <source>
        <dbReference type="ARBA" id="ARBA00004196"/>
    </source>
</evidence>
<comment type="similarity">
    <text evidence="2">Belongs to the bacterial solute-binding protein 1 family.</text>
</comment>
<evidence type="ECO:0000256" key="3">
    <source>
        <dbReference type="ARBA" id="ARBA00022448"/>
    </source>
</evidence>
<evidence type="ECO:0000256" key="4">
    <source>
        <dbReference type="ARBA" id="ARBA00022729"/>
    </source>
</evidence>
<comment type="caution">
    <text evidence="6">The sequence shown here is derived from an EMBL/GenBank/DDBJ whole genome shotgun (WGS) entry which is preliminary data.</text>
</comment>
<dbReference type="InterPro" id="IPR006059">
    <property type="entry name" value="SBP"/>
</dbReference>
<keyword evidence="4 5" id="KW-0732">Signal</keyword>
<dbReference type="InterPro" id="IPR050490">
    <property type="entry name" value="Bact_solute-bd_prot1"/>
</dbReference>
<proteinExistence type="inferred from homology"/>
<keyword evidence="3" id="KW-0813">Transport</keyword>
<evidence type="ECO:0000256" key="2">
    <source>
        <dbReference type="ARBA" id="ARBA00008520"/>
    </source>
</evidence>
<sequence>MNRRTFNRLLGAGAVTAAATAATACGGSSSGSSDGAVRYAWWGDAVRQKNYEAALAVFSKENPDVTVRPEFADYTAFQERITVQMAGRNVPELFWIPSPQVLTYEAAGLYRTLDDLEDFDLSDYPPELLETFKLGGQLNTMPRSVFTPCVRWNQTFLEEAGAELPAYDEASWTWDALAEFLIDYSADNPQGRKGAAYCANGDMVFESWVRQHGGDLWTAEGTLGFEPEVLEGWFAWWENLRAKGATLELSEQEGADGEWSLIGEKALLTLQNSNHIVDEAQQFPDYDFQQRMTPANADATPGSRFGYLSRIAMYARTAEGSLPGAAKLLNFNLNDARMVSQTGLTVGAPANPRILAEIRPDATPDEIKLLDLVDEEMKLEQRPRYEAPPGSGTWRDVMARTIEAVTLGSTSIPDASAAFISEVSREIDAAKK</sequence>
<evidence type="ECO:0000256" key="5">
    <source>
        <dbReference type="SAM" id="SignalP"/>
    </source>
</evidence>
<dbReference type="PROSITE" id="PS51257">
    <property type="entry name" value="PROKAR_LIPOPROTEIN"/>
    <property type="match status" value="1"/>
</dbReference>
<feature type="chain" id="PRO_5038983507" evidence="5">
    <location>
        <begin position="25"/>
        <end position="432"/>
    </location>
</feature>
<dbReference type="PANTHER" id="PTHR43649:SF31">
    <property type="entry name" value="SN-GLYCEROL-3-PHOSPHATE-BINDING PERIPLASMIC PROTEIN UGPB"/>
    <property type="match status" value="1"/>
</dbReference>
<feature type="signal peptide" evidence="5">
    <location>
        <begin position="1"/>
        <end position="24"/>
    </location>
</feature>
<evidence type="ECO:0000313" key="6">
    <source>
        <dbReference type="EMBL" id="MBB2899255.1"/>
    </source>
</evidence>
<organism evidence="6 7">
    <name type="scientific">Kineococcus radiotolerans</name>
    <dbReference type="NCBI Taxonomy" id="131568"/>
    <lineage>
        <taxon>Bacteria</taxon>
        <taxon>Bacillati</taxon>
        <taxon>Actinomycetota</taxon>
        <taxon>Actinomycetes</taxon>
        <taxon>Kineosporiales</taxon>
        <taxon>Kineosporiaceae</taxon>
        <taxon>Kineococcus</taxon>
    </lineage>
</organism>
<dbReference type="SUPFAM" id="SSF53850">
    <property type="entry name" value="Periplasmic binding protein-like II"/>
    <property type="match status" value="1"/>
</dbReference>
<dbReference type="GO" id="GO:0030313">
    <property type="term" value="C:cell envelope"/>
    <property type="evidence" value="ECO:0007669"/>
    <property type="project" value="UniProtKB-SubCell"/>
</dbReference>
<reference evidence="6 7" key="1">
    <citation type="submission" date="2020-08" db="EMBL/GenBank/DDBJ databases">
        <title>The Agave Microbiome: Exploring the role of microbial communities in plant adaptations to desert environments.</title>
        <authorList>
            <person name="Partida-Martinez L.P."/>
        </authorList>
    </citation>
    <scope>NUCLEOTIDE SEQUENCE [LARGE SCALE GENOMIC DNA]</scope>
    <source>
        <strain evidence="6 7">AS2.23</strain>
    </source>
</reference>